<protein>
    <recommendedName>
        <fullName evidence="3">Bsr5794 protein</fullName>
    </recommendedName>
</protein>
<evidence type="ECO:0000313" key="1">
    <source>
        <dbReference type="EMBL" id="MDX5986284.1"/>
    </source>
</evidence>
<accession>A0ABU4PQR1</accession>
<evidence type="ECO:0008006" key="3">
    <source>
        <dbReference type="Google" id="ProtNLM"/>
    </source>
</evidence>
<gene>
    <name evidence="1" type="ORF">SIL82_18655</name>
</gene>
<reference evidence="1 2" key="1">
    <citation type="submission" date="2023-11" db="EMBL/GenBank/DDBJ databases">
        <title>MicrobeMod: A computational toolkit for identifying prokaryotic methylation and restriction-modification with nanopore sequencing.</title>
        <authorList>
            <person name="Crits-Christoph A."/>
            <person name="Kang S.C."/>
            <person name="Lee H."/>
            <person name="Ostrov N."/>
        </authorList>
    </citation>
    <scope>NUCLEOTIDE SEQUENCE [LARGE SCALE GENOMIC DNA]</scope>
    <source>
        <strain evidence="1 2">ATCC 14820</strain>
    </source>
</reference>
<evidence type="ECO:0000313" key="2">
    <source>
        <dbReference type="Proteomes" id="UP001279660"/>
    </source>
</evidence>
<dbReference type="RefSeq" id="WP_010406463.1">
    <property type="nucleotide sequence ID" value="NZ_JAWXXV010000001.1"/>
</dbReference>
<dbReference type="EMBL" id="JAWXXV010000001">
    <property type="protein sequence ID" value="MDX5986284.1"/>
    <property type="molecule type" value="Genomic_DNA"/>
</dbReference>
<name>A0ABU4PQR1_9SPHN</name>
<sequence length="100" mass="10096">MAAIDGTWDTIVKSPLGDQKAVLTVKTDGASWTGSQVGAQGSAEITDGIVEGETIKWTMSIVVPMPMTLTCEATADGDTLTGSVGAGAFGSFPMTGTRAA</sequence>
<proteinExistence type="predicted"/>
<organism evidence="1 2">
    <name type="scientific">Sphingomonas echinoides</name>
    <dbReference type="NCBI Taxonomy" id="59803"/>
    <lineage>
        <taxon>Bacteria</taxon>
        <taxon>Pseudomonadati</taxon>
        <taxon>Pseudomonadota</taxon>
        <taxon>Alphaproteobacteria</taxon>
        <taxon>Sphingomonadales</taxon>
        <taxon>Sphingomonadaceae</taxon>
        <taxon>Sphingomonas</taxon>
    </lineage>
</organism>
<comment type="caution">
    <text evidence="1">The sequence shown here is derived from an EMBL/GenBank/DDBJ whole genome shotgun (WGS) entry which is preliminary data.</text>
</comment>
<keyword evidence="2" id="KW-1185">Reference proteome</keyword>
<dbReference type="Proteomes" id="UP001279660">
    <property type="component" value="Unassembled WGS sequence"/>
</dbReference>